<dbReference type="EMBL" id="JAYGHT010000189">
    <property type="protein sequence ID" value="MEA5522419.1"/>
    <property type="molecule type" value="Genomic_DNA"/>
</dbReference>
<sequence length="650" mass="74932">MTEGESTQKNSMLSVNPPLTKDDFINSSWQEVINASEVKECFAYSEGFLGKAQEAEKAGNIREKVVFEILGYITLVEIQSESNEEHFAKIFDNFIEEYLDFLAEIAPEISDPELQARVTDILWCKRRNYQMAQLAVPAYIQSAIELENSARRVRCFTRIERAFRLARKINYQVEKVVQHIETVLERYNGEDPCLLSARLMELLQEKEVQKYRVVDSTKYANIAEKAATIAESIGDWDGAREYWEIKAKWHRLEKDKDKERAALRLAAETYIKEAENAVKNSPTPYLVASNILERAIEAFRKIPGTKEEKEQDKKRVDEAHKLLLQYQEKSMQELVTIESERIDCSKEVEKARASVRGKKLQDALFALARLASPPKVSQLRQQADQIAKDDPLFPYISISKVMINEMGKVVARQSGKTEEETKFEMYTNAAYYQSIQARVLIEPARDQINLEHPIQVKDLLPIVANSPFVPPDRQYLFAKGLYAGLTGDFFTSTHILIPQIENSIRYLLRKQGVLPSSYKEQGIQDERNLNETLYCPEITSIFDEDTLFDLQGLLVERSGSNLRNRMAHGLINDDGFLSYLMSYLWWLTLRLCCLPMIIYQQKVEQSNPWVKFAGMFKDDPLFDEFVEEMAAYRRELDAEINADEGTSEEK</sequence>
<dbReference type="InterPro" id="IPR055804">
    <property type="entry name" value="DUF7380"/>
</dbReference>
<protein>
    <submittedName>
        <fullName evidence="3">DUF4209 domain-containing protein</fullName>
    </submittedName>
</protein>
<dbReference type="Pfam" id="PF24098">
    <property type="entry name" value="DUF7380"/>
    <property type="match status" value="1"/>
</dbReference>
<feature type="domain" description="DUF4209" evidence="1">
    <location>
        <begin position="501"/>
        <end position="590"/>
    </location>
</feature>
<name>A0ABU5U5K1_9CYAN</name>
<feature type="domain" description="DUF7380" evidence="2">
    <location>
        <begin position="15"/>
        <end position="176"/>
    </location>
</feature>
<dbReference type="InterPro" id="IPR025209">
    <property type="entry name" value="DUF4209"/>
</dbReference>
<organism evidence="3 4">
    <name type="scientific">Limnoraphis robusta CCNP1315</name>
    <dbReference type="NCBI Taxonomy" id="3110306"/>
    <lineage>
        <taxon>Bacteria</taxon>
        <taxon>Bacillati</taxon>
        <taxon>Cyanobacteriota</taxon>
        <taxon>Cyanophyceae</taxon>
        <taxon>Oscillatoriophycideae</taxon>
        <taxon>Oscillatoriales</taxon>
        <taxon>Sirenicapillariaceae</taxon>
        <taxon>Limnoraphis</taxon>
    </lineage>
</organism>
<evidence type="ECO:0000313" key="3">
    <source>
        <dbReference type="EMBL" id="MEA5522419.1"/>
    </source>
</evidence>
<evidence type="ECO:0000313" key="4">
    <source>
        <dbReference type="Proteomes" id="UP001301728"/>
    </source>
</evidence>
<dbReference type="Pfam" id="PF13910">
    <property type="entry name" value="DUF4209"/>
    <property type="match status" value="1"/>
</dbReference>
<dbReference type="Proteomes" id="UP001301728">
    <property type="component" value="Unassembled WGS sequence"/>
</dbReference>
<evidence type="ECO:0000259" key="1">
    <source>
        <dbReference type="Pfam" id="PF13910"/>
    </source>
</evidence>
<reference evidence="3 4" key="1">
    <citation type="submission" date="2023-12" db="EMBL/GenBank/DDBJ databases">
        <title>Baltic Sea Cyanobacteria.</title>
        <authorList>
            <person name="Delbaje E."/>
            <person name="Fewer D.P."/>
            <person name="Shishido T.K."/>
        </authorList>
    </citation>
    <scope>NUCLEOTIDE SEQUENCE [LARGE SCALE GENOMIC DNA]</scope>
    <source>
        <strain evidence="3 4">CCNP 1315</strain>
    </source>
</reference>
<gene>
    <name evidence="3" type="ORF">VB854_26145</name>
</gene>
<keyword evidence="4" id="KW-1185">Reference proteome</keyword>
<evidence type="ECO:0000259" key="2">
    <source>
        <dbReference type="Pfam" id="PF24098"/>
    </source>
</evidence>
<comment type="caution">
    <text evidence="3">The sequence shown here is derived from an EMBL/GenBank/DDBJ whole genome shotgun (WGS) entry which is preliminary data.</text>
</comment>
<dbReference type="RefSeq" id="WP_323273981.1">
    <property type="nucleotide sequence ID" value="NZ_JAYGHT010000189.1"/>
</dbReference>
<accession>A0ABU5U5K1</accession>
<proteinExistence type="predicted"/>